<dbReference type="SUPFAM" id="SSF56954">
    <property type="entry name" value="Outer membrane efflux proteins (OEP)"/>
    <property type="match status" value="1"/>
</dbReference>
<dbReference type="Proteomes" id="UP001597118">
    <property type="component" value="Unassembled WGS sequence"/>
</dbReference>
<keyword evidence="6" id="KW-0472">Membrane</keyword>
<dbReference type="PANTHER" id="PTHR30026:SF20">
    <property type="entry name" value="OUTER MEMBRANE PROTEIN TOLC"/>
    <property type="match status" value="1"/>
</dbReference>
<dbReference type="RefSeq" id="WP_379661483.1">
    <property type="nucleotide sequence ID" value="NZ_JBHUDG010000003.1"/>
</dbReference>
<gene>
    <name evidence="9" type="ORF">ACFSAH_04395</name>
</gene>
<evidence type="ECO:0000256" key="3">
    <source>
        <dbReference type="ARBA" id="ARBA00022448"/>
    </source>
</evidence>
<evidence type="ECO:0000256" key="4">
    <source>
        <dbReference type="ARBA" id="ARBA00022452"/>
    </source>
</evidence>
<reference evidence="10" key="1">
    <citation type="journal article" date="2019" name="Int. J. Syst. Evol. Microbiol.">
        <title>The Global Catalogue of Microorganisms (GCM) 10K type strain sequencing project: providing services to taxonomists for standard genome sequencing and annotation.</title>
        <authorList>
            <consortium name="The Broad Institute Genomics Platform"/>
            <consortium name="The Broad Institute Genome Sequencing Center for Infectious Disease"/>
            <person name="Wu L."/>
            <person name="Ma J."/>
        </authorList>
    </citation>
    <scope>NUCLEOTIDE SEQUENCE [LARGE SCALE GENOMIC DNA]</scope>
    <source>
        <strain evidence="10">CCUG 53762</strain>
    </source>
</reference>
<organism evidence="9 10">
    <name type="scientific">Pseudopedobacter beijingensis</name>
    <dbReference type="NCBI Taxonomy" id="1207056"/>
    <lineage>
        <taxon>Bacteria</taxon>
        <taxon>Pseudomonadati</taxon>
        <taxon>Bacteroidota</taxon>
        <taxon>Sphingobacteriia</taxon>
        <taxon>Sphingobacteriales</taxon>
        <taxon>Sphingobacteriaceae</taxon>
        <taxon>Pseudopedobacter</taxon>
    </lineage>
</organism>
<evidence type="ECO:0000256" key="8">
    <source>
        <dbReference type="SAM" id="SignalP"/>
    </source>
</evidence>
<feature type="chain" id="PRO_5047030348" evidence="8">
    <location>
        <begin position="25"/>
        <end position="442"/>
    </location>
</feature>
<comment type="caution">
    <text evidence="9">The sequence shown here is derived from an EMBL/GenBank/DDBJ whole genome shotgun (WGS) entry which is preliminary data.</text>
</comment>
<comment type="similarity">
    <text evidence="2">Belongs to the outer membrane factor (OMF) (TC 1.B.17) family.</text>
</comment>
<evidence type="ECO:0000256" key="1">
    <source>
        <dbReference type="ARBA" id="ARBA00004442"/>
    </source>
</evidence>
<proteinExistence type="inferred from homology"/>
<evidence type="ECO:0000256" key="6">
    <source>
        <dbReference type="ARBA" id="ARBA00023136"/>
    </source>
</evidence>
<keyword evidence="10" id="KW-1185">Reference proteome</keyword>
<dbReference type="EMBL" id="JBHUDG010000003">
    <property type="protein sequence ID" value="MFD1629103.1"/>
    <property type="molecule type" value="Genomic_DNA"/>
</dbReference>
<feature type="signal peptide" evidence="8">
    <location>
        <begin position="1"/>
        <end position="24"/>
    </location>
</feature>
<keyword evidence="3" id="KW-0813">Transport</keyword>
<sequence>MNINYRNKHLLILSLSVSMLSSFAQENKKLSLDEALNLGLENSKTLKLSQKKIDEAVSVYNQSKDAQLPTAKAGITYNHAEIPSHTLQIGSSKPIELPKSADAILGNLSVEQLIFGGNKLRYARESTDLLKKTAELNLDKDKEEISIAIIKTYLNLYKLQVSQAVVRQNIVAIDKQITQTQRFFEQGLVTKNDLLRLQLQKANIELTRLDILKNENIVNYDLDILLGFPQEQKIETTKSETSISKNGSLASYIALALNNRQEIKQADNQVKLEDINLKSVKSNLLPTLGLGISAYYINPNGSFIPKEQQFIAPISAAANLSWNFGNLWTNKHKVTEASIRKDESLIHKEMYVDKLKSEVNESFQNYDLAIQKIAIIQTSVDQAEENDRIVQSKYTNSTASITDRIDANTQLFQTKINLELAKADAQLAYYDLLKSSGQLFTK</sequence>
<evidence type="ECO:0000313" key="10">
    <source>
        <dbReference type="Proteomes" id="UP001597118"/>
    </source>
</evidence>
<comment type="subcellular location">
    <subcellularLocation>
        <location evidence="1">Cell outer membrane</location>
    </subcellularLocation>
</comment>
<evidence type="ECO:0000313" key="9">
    <source>
        <dbReference type="EMBL" id="MFD1629103.1"/>
    </source>
</evidence>
<dbReference type="InterPro" id="IPR003423">
    <property type="entry name" value="OMP_efflux"/>
</dbReference>
<dbReference type="Gene3D" id="1.20.1600.10">
    <property type="entry name" value="Outer membrane efflux proteins (OEP)"/>
    <property type="match status" value="1"/>
</dbReference>
<dbReference type="PANTHER" id="PTHR30026">
    <property type="entry name" value="OUTER MEMBRANE PROTEIN TOLC"/>
    <property type="match status" value="1"/>
</dbReference>
<accession>A0ABW4I9Y6</accession>
<keyword evidence="8" id="KW-0732">Signal</keyword>
<dbReference type="Pfam" id="PF02321">
    <property type="entry name" value="OEP"/>
    <property type="match status" value="1"/>
</dbReference>
<keyword evidence="7" id="KW-0998">Cell outer membrane</keyword>
<evidence type="ECO:0000256" key="7">
    <source>
        <dbReference type="ARBA" id="ARBA00023237"/>
    </source>
</evidence>
<keyword evidence="4" id="KW-1134">Transmembrane beta strand</keyword>
<name>A0ABW4I9Y6_9SPHI</name>
<keyword evidence="5" id="KW-0812">Transmembrane</keyword>
<dbReference type="InterPro" id="IPR051906">
    <property type="entry name" value="TolC-like"/>
</dbReference>
<evidence type="ECO:0000256" key="5">
    <source>
        <dbReference type="ARBA" id="ARBA00022692"/>
    </source>
</evidence>
<protein>
    <submittedName>
        <fullName evidence="9">TolC family protein</fullName>
    </submittedName>
</protein>
<evidence type="ECO:0000256" key="2">
    <source>
        <dbReference type="ARBA" id="ARBA00007613"/>
    </source>
</evidence>